<dbReference type="InterPro" id="IPR000477">
    <property type="entry name" value="RT_dom"/>
</dbReference>
<name>C4YT66_CANAW</name>
<dbReference type="CDD" id="cd01650">
    <property type="entry name" value="RT_nLTR_like"/>
    <property type="match status" value="1"/>
</dbReference>
<dbReference type="AlphaFoldDB" id="C4YT66"/>
<dbReference type="SMR" id="C4YT66"/>
<evidence type="ECO:0000256" key="1">
    <source>
        <dbReference type="SAM" id="MobiDB-lite"/>
    </source>
</evidence>
<dbReference type="Pfam" id="PF00078">
    <property type="entry name" value="RVT_1"/>
    <property type="match status" value="1"/>
</dbReference>
<dbReference type="InterPro" id="IPR036691">
    <property type="entry name" value="Endo/exonu/phosph_ase_sf"/>
</dbReference>
<dbReference type="OrthoDB" id="4097129at2759"/>
<protein>
    <recommendedName>
        <fullName evidence="2">Reverse transcriptase domain-containing protein</fullName>
    </recommendedName>
</protein>
<feature type="region of interest" description="Disordered" evidence="1">
    <location>
        <begin position="1"/>
        <end position="20"/>
    </location>
</feature>
<accession>C4YT66</accession>
<dbReference type="InterPro" id="IPR043502">
    <property type="entry name" value="DNA/RNA_pol_sf"/>
</dbReference>
<evidence type="ECO:0000313" key="3">
    <source>
        <dbReference type="EMBL" id="EEQ47202.1"/>
    </source>
</evidence>
<dbReference type="Proteomes" id="UP000001429">
    <property type="component" value="Chromosome 7"/>
</dbReference>
<dbReference type="OMA" id="CERTTNI"/>
<gene>
    <name evidence="3" type="ORF">CAWG_05765</name>
</gene>
<dbReference type="GO" id="GO:0003824">
    <property type="term" value="F:catalytic activity"/>
    <property type="evidence" value="ECO:0007669"/>
    <property type="project" value="InterPro"/>
</dbReference>
<evidence type="ECO:0000259" key="2">
    <source>
        <dbReference type="PROSITE" id="PS50878"/>
    </source>
</evidence>
<evidence type="ECO:0000313" key="4">
    <source>
        <dbReference type="Proteomes" id="UP000001429"/>
    </source>
</evidence>
<dbReference type="Pfam" id="PF03372">
    <property type="entry name" value="Exo_endo_phos"/>
    <property type="match status" value="1"/>
</dbReference>
<dbReference type="VEuPathDB" id="FungiDB:CAWG_05765"/>
<dbReference type="EMBL" id="CM000313">
    <property type="protein sequence ID" value="EEQ47202.1"/>
    <property type="molecule type" value="Genomic_DNA"/>
</dbReference>
<dbReference type="SUPFAM" id="SSF56219">
    <property type="entry name" value="DNase I-like"/>
    <property type="match status" value="1"/>
</dbReference>
<reference evidence="3 4" key="1">
    <citation type="journal article" date="2009" name="Nature">
        <title>Evolution of pathogenicity and sexual reproduction in eight Candida genomes.</title>
        <authorList>
            <person name="Butler G."/>
            <person name="Rasmussen M.D."/>
            <person name="Lin M.F."/>
            <person name="Santos M.A."/>
            <person name="Sakthikumar S."/>
            <person name="Munro C.A."/>
            <person name="Rheinbay E."/>
            <person name="Grabherr M."/>
            <person name="Forche A."/>
            <person name="Reedy J.L."/>
            <person name="Agrafioti I."/>
            <person name="Arnaud M.B."/>
            <person name="Bates S."/>
            <person name="Brown A.J."/>
            <person name="Brunke S."/>
            <person name="Costanzo M.C."/>
            <person name="Fitzpatrick D.A."/>
            <person name="de Groot P.W."/>
            <person name="Harris D."/>
            <person name="Hoyer L.L."/>
            <person name="Hube B."/>
            <person name="Klis F.M."/>
            <person name="Kodira C."/>
            <person name="Lennard N."/>
            <person name="Logue M.E."/>
            <person name="Martin R."/>
            <person name="Neiman A.M."/>
            <person name="Nikolaou E."/>
            <person name="Quail M.A."/>
            <person name="Quinn J."/>
            <person name="Santos M.C."/>
            <person name="Schmitzberger F.F."/>
            <person name="Sherlock G."/>
            <person name="Shah P."/>
            <person name="Silverstein K.A."/>
            <person name="Skrzypek M.S."/>
            <person name="Soll D."/>
            <person name="Staggs R."/>
            <person name="Stansfield I."/>
            <person name="Stumpf M.P."/>
            <person name="Sudbery P.E."/>
            <person name="Srikantha T."/>
            <person name="Zeng Q."/>
            <person name="Berman J."/>
            <person name="Berriman M."/>
            <person name="Heitman J."/>
            <person name="Gow N.A."/>
            <person name="Lorenz M.C."/>
            <person name="Birren B.W."/>
            <person name="Kellis M."/>
            <person name="Cuomo C.A."/>
        </authorList>
    </citation>
    <scope>NUCLEOTIDE SEQUENCE [LARGE SCALE GENOMIC DNA]</scope>
    <source>
        <strain evidence="3 4">WO-1</strain>
    </source>
</reference>
<dbReference type="Gene3D" id="3.60.10.10">
    <property type="entry name" value="Endonuclease/exonuclease/phosphatase"/>
    <property type="match status" value="1"/>
</dbReference>
<sequence length="1137" mass="133171">MTTWMRTQKKRTQKKMTQKTTTKCQLMRFRKMKSMTFKKRMRMINTNQLKITSLNCERTTNINGLKQLIENNDITLLQDLGKTTRSLLDIIQLPLTIIYSKLTAIVIHHKIDDLIKVTNQHTFELDPVAFPRVSDAVIRVNNKRKYHIINVYYPPNKFDEQRQLIRMIYRQLKNKNTPIIMGGDFNHILNPEIDRQFQVRHNYSETRTTEKSLLRNTQLKLIDAYRCFEPQAINFTNHNQLNNRRIDRFHLSERLEKQLLSFHQKKDDAIRSTHERITIVLKFTNKPVIDMGKKRFMIKDYHIENPTFISNVLNSNPRDWTHLRQIIKRLTKKKRFPKVPRSTTLTADTFDDLRIRYNGKSKPKKHIFQTIRDVHGRKASNTKEILDIAHGYLSNLFNKSPHNRQQITSYLEDFTPNISPEQIATLDQPITLDELTKELKAKSNLSAPGEDGYGFRFIKSIWETCGPLLVNMGNHIRSTGNLPPDFKLILITLIPKTTKSDYISDTRPISVINVGLRLISAVMNNKLQQIMESHWDHDQHAFIKNRSIQDIVEKFAITWERVKRWTTYSFAMVLLDFSKAFDSLNHSYIHAVLMKYKFPQSFINFCMAITSGHIGNIRINDKSSEPLRLLAGVRQGNPLSPTIFVLCLEPFLAKLKHSIVGIPLEANIFVKVLAYADDVTVCLNNPKEQHILSNALNQFAKASGLEVNKNKTILLSRKIGSYKLPFQKHHADKPEIKYMGVPLSPKLKLTFLKNWTKNLHTAVNLDLPLQQRALGINTYLISKLHYQDTLASFKQSEINKIALQMNQCFRGVGEENLLALPNQGGFGLMDIRTQTTYNRCKIIYKMLTSTEPHNWHIQVYRAKLQHRINYIQKRNKGSQILPWYNALVYDCGSLTERLIKSRTLLPHLTASLIAWFQINKQHLLPYTNESQLMEFFPQETRLTLYTTTKINPHFVPTLNGTVDMTYYNHGSKKHQLALRKTLMPSTWSATFNILEEQWALFFKQINKVKQQHPHSIDHYHRFNLGHYTYYKLSQSNCDLCEQPYTTTPLEHRFCQCIWAKKTWQRLGPRNLSNHFSSYIANPLLTTEQYLALSCFIAAITALEIHWRYAHHRNTLDESSFVRWVRGFKYHYYHTHRF</sequence>
<dbReference type="InterPro" id="IPR005135">
    <property type="entry name" value="Endo/exonuclease/phosphatase"/>
</dbReference>
<dbReference type="PaxDb" id="5476-C4YT66"/>
<dbReference type="SUPFAM" id="SSF56672">
    <property type="entry name" value="DNA/RNA polymerases"/>
    <property type="match status" value="1"/>
</dbReference>
<feature type="domain" description="Reverse transcriptase" evidence="2">
    <location>
        <begin position="475"/>
        <end position="743"/>
    </location>
</feature>
<proteinExistence type="predicted"/>
<keyword evidence="4" id="KW-1185">Reference proteome</keyword>
<dbReference type="PANTHER" id="PTHR19446">
    <property type="entry name" value="REVERSE TRANSCRIPTASES"/>
    <property type="match status" value="1"/>
</dbReference>
<feature type="compositionally biased region" description="Basic residues" evidence="1">
    <location>
        <begin position="7"/>
        <end position="17"/>
    </location>
</feature>
<dbReference type="PROSITE" id="PS50878">
    <property type="entry name" value="RT_POL"/>
    <property type="match status" value="1"/>
</dbReference>
<organism evidence="3 4">
    <name type="scientific">Candida albicans (strain WO-1)</name>
    <name type="common">Yeast</name>
    <dbReference type="NCBI Taxonomy" id="294748"/>
    <lineage>
        <taxon>Eukaryota</taxon>
        <taxon>Fungi</taxon>
        <taxon>Dikarya</taxon>
        <taxon>Ascomycota</taxon>
        <taxon>Saccharomycotina</taxon>
        <taxon>Pichiomycetes</taxon>
        <taxon>Debaryomycetaceae</taxon>
        <taxon>Candida/Lodderomyces clade</taxon>
        <taxon>Candida</taxon>
    </lineage>
</organism>
<dbReference type="HOGENOM" id="CLU_008694_0_0_1"/>